<dbReference type="Proteomes" id="UP000245946">
    <property type="component" value="Unassembled WGS sequence"/>
</dbReference>
<evidence type="ECO:0000256" key="1">
    <source>
        <dbReference type="SAM" id="MobiDB-lite"/>
    </source>
</evidence>
<evidence type="ECO:0000313" key="2">
    <source>
        <dbReference type="EMBL" id="PWO00916.1"/>
    </source>
</evidence>
<feature type="region of interest" description="Disordered" evidence="1">
    <location>
        <begin position="97"/>
        <end position="123"/>
    </location>
</feature>
<feature type="region of interest" description="Disordered" evidence="1">
    <location>
        <begin position="31"/>
        <end position="63"/>
    </location>
</feature>
<dbReference type="EMBL" id="KZ819284">
    <property type="protein sequence ID" value="PWO00916.1"/>
    <property type="molecule type" value="Genomic_DNA"/>
</dbReference>
<feature type="compositionally biased region" description="Low complexity" evidence="1">
    <location>
        <begin position="31"/>
        <end position="60"/>
    </location>
</feature>
<reference evidence="2 3" key="1">
    <citation type="journal article" date="2018" name="Mol. Biol. Evol.">
        <title>Broad Genomic Sampling Reveals a Smut Pathogenic Ancestry of the Fungal Clade Ustilaginomycotina.</title>
        <authorList>
            <person name="Kijpornyongpan T."/>
            <person name="Mondo S.J."/>
            <person name="Barry K."/>
            <person name="Sandor L."/>
            <person name="Lee J."/>
            <person name="Lipzen A."/>
            <person name="Pangilinan J."/>
            <person name="LaButti K."/>
            <person name="Hainaut M."/>
            <person name="Henrissat B."/>
            <person name="Grigoriev I.V."/>
            <person name="Spatafora J.W."/>
            <person name="Aime M.C."/>
        </authorList>
    </citation>
    <scope>NUCLEOTIDE SEQUENCE [LARGE SCALE GENOMIC DNA]</scope>
    <source>
        <strain evidence="2 3">MCA 4186</strain>
    </source>
</reference>
<gene>
    <name evidence="2" type="ORF">FA09DRAFT_327631</name>
</gene>
<dbReference type="OrthoDB" id="10632434at2759"/>
<keyword evidence="3" id="KW-1185">Reference proteome</keyword>
<protein>
    <submittedName>
        <fullName evidence="2">Uncharacterized protein</fullName>
    </submittedName>
</protein>
<name>A0A316ZKK2_9BASI</name>
<evidence type="ECO:0000313" key="3">
    <source>
        <dbReference type="Proteomes" id="UP000245946"/>
    </source>
</evidence>
<organism evidence="2 3">
    <name type="scientific">Tilletiopsis washingtonensis</name>
    <dbReference type="NCBI Taxonomy" id="58919"/>
    <lineage>
        <taxon>Eukaryota</taxon>
        <taxon>Fungi</taxon>
        <taxon>Dikarya</taxon>
        <taxon>Basidiomycota</taxon>
        <taxon>Ustilaginomycotina</taxon>
        <taxon>Exobasidiomycetes</taxon>
        <taxon>Entylomatales</taxon>
        <taxon>Entylomatales incertae sedis</taxon>
        <taxon>Tilletiopsis</taxon>
    </lineage>
</organism>
<dbReference type="GeneID" id="37269011"/>
<proteinExistence type="predicted"/>
<dbReference type="AlphaFoldDB" id="A0A316ZKK2"/>
<sequence>MPARVFASSHVVFGSFADLWTVEQIRKQQKAQQAAQPWLARSDSASSSPASSPASSRPPSTICSLLDDEFERRRYGSATSSPASSVSGGIYIHSKASEETLQDFQQDSDEDDGLSLRRMSARR</sequence>
<accession>A0A316ZKK2</accession>
<dbReference type="RefSeq" id="XP_025601194.1">
    <property type="nucleotide sequence ID" value="XM_025741467.1"/>
</dbReference>